<reference evidence="1 2" key="1">
    <citation type="submission" date="2018-12" db="EMBL/GenBank/DDBJ databases">
        <title>Draft genome sequence of Xylaria grammica IHI A82.</title>
        <authorList>
            <person name="Buettner E."/>
            <person name="Kellner H."/>
        </authorList>
    </citation>
    <scope>NUCLEOTIDE SEQUENCE [LARGE SCALE GENOMIC DNA]</scope>
    <source>
        <strain evidence="1 2">IHI A82</strain>
    </source>
</reference>
<proteinExistence type="predicted"/>
<sequence>MFNSLDRVSRRVIDDHYASIMKKLNEAEATKRDVLTGIDHHVKEVVRWEDAVATWNQNGTVEDSVAQAGGNKDNEE</sequence>
<gene>
    <name evidence="1" type="ORF">EKO27_g10648</name>
</gene>
<comment type="caution">
    <text evidence="1">The sequence shown here is derived from an EMBL/GenBank/DDBJ whole genome shotgun (WGS) entry which is preliminary data.</text>
</comment>
<keyword evidence="2" id="KW-1185">Reference proteome</keyword>
<protein>
    <submittedName>
        <fullName evidence="1">Uncharacterized protein</fullName>
    </submittedName>
</protein>
<accession>A0A439CQL6</accession>
<dbReference type="EMBL" id="RYZI01000566">
    <property type="protein sequence ID" value="RWA04456.1"/>
    <property type="molecule type" value="Genomic_DNA"/>
</dbReference>
<organism evidence="1 2">
    <name type="scientific">Xylaria grammica</name>
    <dbReference type="NCBI Taxonomy" id="363999"/>
    <lineage>
        <taxon>Eukaryota</taxon>
        <taxon>Fungi</taxon>
        <taxon>Dikarya</taxon>
        <taxon>Ascomycota</taxon>
        <taxon>Pezizomycotina</taxon>
        <taxon>Sordariomycetes</taxon>
        <taxon>Xylariomycetidae</taxon>
        <taxon>Xylariales</taxon>
        <taxon>Xylariaceae</taxon>
        <taxon>Xylaria</taxon>
    </lineage>
</organism>
<dbReference type="Proteomes" id="UP000286045">
    <property type="component" value="Unassembled WGS sequence"/>
</dbReference>
<name>A0A439CQL6_9PEZI</name>
<evidence type="ECO:0000313" key="1">
    <source>
        <dbReference type="EMBL" id="RWA04456.1"/>
    </source>
</evidence>
<dbReference type="AlphaFoldDB" id="A0A439CQL6"/>
<evidence type="ECO:0000313" key="2">
    <source>
        <dbReference type="Proteomes" id="UP000286045"/>
    </source>
</evidence>